<evidence type="ECO:0008006" key="4">
    <source>
        <dbReference type="Google" id="ProtNLM"/>
    </source>
</evidence>
<evidence type="ECO:0000256" key="2">
    <source>
        <dbReference type="SAM" id="SignalP"/>
    </source>
</evidence>
<sequence length="750" mass="78200">MAVGQNRRSASRATWTACAVLVVSASIASQTITTVQPAAAAAGDCTTYSVPTYVWEPATTNNIAAKRVLRKYMEWGPKGPDAALLDTLNTASVPMTSKVFTGGGDGILYEATIGGQVKAYKDNTAAGGDLLTPVKTYSLNWSSAKRILTNGQWFLVFASDGTMDVYKQSSPTTGDGTLTRVVNGSKSSITTAISAADDAWIVNSSVQWLKDGTVQQSTLLQVSLITGPTVRLSGTTEVTTGVDATQAWAPGPGTVSTQTVTADPDTTGQVRTYTTGPWTQVDDDVRAGIVGDIMADAGPCLTDPDPSVAPYFGTPPDDTGDTVAGDPAGDTIAPPSRTVTGTFTLGNGQAAPGLPVTVTAPDVDMDASGETKQTVVGTTTTGPDGSWSLTLPEALPASVQQAKDDNGGVLNLEAVAMGTTTSGVKMLAVDTLSAITDQAAVDTSIAGPDNGHSVKLIPNTVDTDGNLKDTFAASTESQTYAAKVENSPAVVDGDDPQWQSDSATLPADYDPYLVEGKNVAAEAVRPPVVPMGSGTCDTIRMPVASKIKYTVVGEAHAGWDAKATFEYESSMNTSVETAIKSNGDWTLGGSKEVSHSVSISVGYTNKGPHYAKQYKVPIEYVKIKNQYICSGSVRSTWYKIEAKRYKAPAGGALGKVGKDVSGRDGSANFNRSKKAYRNYIERGGNAQLSRGKSIKFGSAVSFYGVSMGAKTGYDSNHKQKITVGNKSGKHWVWGKNGSISGGKAGVFYSK</sequence>
<evidence type="ECO:0000256" key="1">
    <source>
        <dbReference type="SAM" id="MobiDB-lite"/>
    </source>
</evidence>
<name>A0A6G3WST5_9ACTN</name>
<accession>A0A6G3WST5</accession>
<dbReference type="AlphaFoldDB" id="A0A6G3WST5"/>
<feature type="chain" id="PRO_5039586868" description="Bacterial Ig domain-containing protein" evidence="2">
    <location>
        <begin position="29"/>
        <end position="750"/>
    </location>
</feature>
<keyword evidence="2" id="KW-0732">Signal</keyword>
<proteinExistence type="predicted"/>
<feature type="region of interest" description="Disordered" evidence="1">
    <location>
        <begin position="315"/>
        <end position="335"/>
    </location>
</feature>
<dbReference type="EMBL" id="JAAGMN010001921">
    <property type="protein sequence ID" value="NEE08514.1"/>
    <property type="molecule type" value="Genomic_DNA"/>
</dbReference>
<evidence type="ECO:0000313" key="3">
    <source>
        <dbReference type="EMBL" id="NEE08514.1"/>
    </source>
</evidence>
<feature type="signal peptide" evidence="2">
    <location>
        <begin position="1"/>
        <end position="28"/>
    </location>
</feature>
<comment type="caution">
    <text evidence="3">The sequence shown here is derived from an EMBL/GenBank/DDBJ whole genome shotgun (WGS) entry which is preliminary data.</text>
</comment>
<reference evidence="3" key="1">
    <citation type="submission" date="2020-01" db="EMBL/GenBank/DDBJ databases">
        <title>Insect and environment-associated Actinomycetes.</title>
        <authorList>
            <person name="Currrie C."/>
            <person name="Chevrette M."/>
            <person name="Carlson C."/>
            <person name="Stubbendieck R."/>
            <person name="Wendt-Pienkowski E."/>
        </authorList>
    </citation>
    <scope>NUCLEOTIDE SEQUENCE</scope>
    <source>
        <strain evidence="3">SID7499</strain>
    </source>
</reference>
<organism evidence="3">
    <name type="scientific">Streptomyces sp. SID7499</name>
    <dbReference type="NCBI Taxonomy" id="2706086"/>
    <lineage>
        <taxon>Bacteria</taxon>
        <taxon>Bacillati</taxon>
        <taxon>Actinomycetota</taxon>
        <taxon>Actinomycetes</taxon>
        <taxon>Kitasatosporales</taxon>
        <taxon>Streptomycetaceae</taxon>
        <taxon>Streptomyces</taxon>
    </lineage>
</organism>
<protein>
    <recommendedName>
        <fullName evidence="4">Bacterial Ig domain-containing protein</fullName>
    </recommendedName>
</protein>
<gene>
    <name evidence="3" type="ORF">G3M58_18910</name>
</gene>